<accession>A0A345VHA9</accession>
<proteinExistence type="predicted"/>
<feature type="compositionally biased region" description="Polar residues" evidence="1">
    <location>
        <begin position="122"/>
        <end position="133"/>
    </location>
</feature>
<sequence>MLLKKRLKAGVLLYALLMAAVLSLLLNVYTQRLKAAYRIQEAQLVSSQAYLLAELAKPLAKDVSGEILFDKGRVVYQFRGDTLEMIVTTNQQEFTYQFLKEAPPLPKDKAEKIGAKKEEKISQTSSDTGSEPL</sequence>
<feature type="compositionally biased region" description="Basic and acidic residues" evidence="1">
    <location>
        <begin position="109"/>
        <end position="121"/>
    </location>
</feature>
<name>A0A345VHA9_9STRE</name>
<evidence type="ECO:0000313" key="2">
    <source>
        <dbReference type="EMBL" id="AXJ12111.1"/>
    </source>
</evidence>
<dbReference type="EMBL" id="CP022601">
    <property type="protein sequence ID" value="AXJ12111.1"/>
    <property type="molecule type" value="Genomic_DNA"/>
</dbReference>
<evidence type="ECO:0008006" key="4">
    <source>
        <dbReference type="Google" id="ProtNLM"/>
    </source>
</evidence>
<feature type="region of interest" description="Disordered" evidence="1">
    <location>
        <begin position="109"/>
        <end position="133"/>
    </location>
</feature>
<evidence type="ECO:0000313" key="3">
    <source>
        <dbReference type="Proteomes" id="UP000255411"/>
    </source>
</evidence>
<organism evidence="2 3">
    <name type="scientific">Streptococcus pluranimalium</name>
    <dbReference type="NCBI Taxonomy" id="82348"/>
    <lineage>
        <taxon>Bacteria</taxon>
        <taxon>Bacillati</taxon>
        <taxon>Bacillota</taxon>
        <taxon>Bacilli</taxon>
        <taxon>Lactobacillales</taxon>
        <taxon>Streptococcaceae</taxon>
        <taxon>Streptococcus</taxon>
    </lineage>
</organism>
<protein>
    <recommendedName>
        <fullName evidence="4">Competence protein ComGG</fullName>
    </recommendedName>
</protein>
<gene>
    <name evidence="2" type="ORF">Sp14A_01550</name>
</gene>
<dbReference type="NCBIfam" id="NF041014">
    <property type="entry name" value="pilin_ComGG_2"/>
    <property type="match status" value="1"/>
</dbReference>
<reference evidence="2 3" key="1">
    <citation type="submission" date="2017-07" db="EMBL/GenBank/DDBJ databases">
        <title>Streptococcus pluranimalium as cause of bovine abortion.</title>
        <authorList>
            <person name="Rodriguez Campos S."/>
            <person name="Gobeli Brawand S."/>
            <person name="Brodard I."/>
            <person name="Rychener L."/>
            <person name="Perreten V."/>
        </authorList>
    </citation>
    <scope>NUCLEOTIDE SEQUENCE [LARGE SCALE GENOMIC DNA]</scope>
    <source>
        <strain evidence="2 3">14A0014</strain>
    </source>
</reference>
<evidence type="ECO:0000256" key="1">
    <source>
        <dbReference type="SAM" id="MobiDB-lite"/>
    </source>
</evidence>
<dbReference type="InterPro" id="IPR047665">
    <property type="entry name" value="ComGG_streptococcus-type"/>
</dbReference>
<dbReference type="Proteomes" id="UP000255411">
    <property type="component" value="Chromosome"/>
</dbReference>
<dbReference type="AlphaFoldDB" id="A0A345VHA9"/>